<reference evidence="2 3" key="1">
    <citation type="journal article" date="2017" name="ISME J.">
        <title>Energy and carbon metabolisms in a deep terrestrial subsurface fluid microbial community.</title>
        <authorList>
            <person name="Momper L."/>
            <person name="Jungbluth S.P."/>
            <person name="Lee M.D."/>
            <person name="Amend J.P."/>
        </authorList>
    </citation>
    <scope>NUCLEOTIDE SEQUENCE [LARGE SCALE GENOMIC DNA]</scope>
    <source>
        <strain evidence="2">SURF_17</strain>
    </source>
</reference>
<accession>A0A419F9G8</accession>
<proteinExistence type="predicted"/>
<sequence>MAVLDVVIEERVKQAIRALSQYARVKAVYVFGSQIEGKTDEFSDIDIGVFIEHFDDWDLRRRVRTIALVQEKAGDDLEIHLFPAEALTHAEPASFAAYILKHGIPVAIDGKNS</sequence>
<feature type="domain" description="Polymerase beta nucleotidyltransferase" evidence="1">
    <location>
        <begin position="14"/>
        <end position="65"/>
    </location>
</feature>
<dbReference type="Proteomes" id="UP000285961">
    <property type="component" value="Unassembled WGS sequence"/>
</dbReference>
<keyword evidence="2" id="KW-0808">Transferase</keyword>
<dbReference type="GO" id="GO:0016740">
    <property type="term" value="F:transferase activity"/>
    <property type="evidence" value="ECO:0007669"/>
    <property type="project" value="UniProtKB-KW"/>
</dbReference>
<dbReference type="InterPro" id="IPR043519">
    <property type="entry name" value="NT_sf"/>
</dbReference>
<dbReference type="AlphaFoldDB" id="A0A419F9G8"/>
<organism evidence="2 3">
    <name type="scientific">Candidatus Abyssobacteria bacterium SURF_17</name>
    <dbReference type="NCBI Taxonomy" id="2093361"/>
    <lineage>
        <taxon>Bacteria</taxon>
        <taxon>Pseudomonadati</taxon>
        <taxon>Candidatus Hydrogenedentota</taxon>
        <taxon>Candidatus Abyssobacteria</taxon>
    </lineage>
</organism>
<comment type="caution">
    <text evidence="2">The sequence shown here is derived from an EMBL/GenBank/DDBJ whole genome shotgun (WGS) entry which is preliminary data.</text>
</comment>
<evidence type="ECO:0000259" key="1">
    <source>
        <dbReference type="Pfam" id="PF18765"/>
    </source>
</evidence>
<dbReference type="SUPFAM" id="SSF81301">
    <property type="entry name" value="Nucleotidyltransferase"/>
    <property type="match status" value="1"/>
</dbReference>
<dbReference type="Pfam" id="PF18765">
    <property type="entry name" value="Polbeta"/>
    <property type="match status" value="1"/>
</dbReference>
<evidence type="ECO:0000313" key="3">
    <source>
        <dbReference type="Proteomes" id="UP000285961"/>
    </source>
</evidence>
<evidence type="ECO:0000313" key="2">
    <source>
        <dbReference type="EMBL" id="RJP75379.1"/>
    </source>
</evidence>
<protein>
    <submittedName>
        <fullName evidence="2">Nucleotidyltransferase domain-containing protein</fullName>
    </submittedName>
</protein>
<name>A0A419F9G8_9BACT</name>
<gene>
    <name evidence="2" type="ORF">C4532_00590</name>
</gene>
<dbReference type="InterPro" id="IPR041633">
    <property type="entry name" value="Polbeta"/>
</dbReference>
<dbReference type="Gene3D" id="3.30.460.10">
    <property type="entry name" value="Beta Polymerase, domain 2"/>
    <property type="match status" value="1"/>
</dbReference>
<dbReference type="EMBL" id="QZKI01000004">
    <property type="protein sequence ID" value="RJP75379.1"/>
    <property type="molecule type" value="Genomic_DNA"/>
</dbReference>
<dbReference type="CDD" id="cd05403">
    <property type="entry name" value="NT_KNTase_like"/>
    <property type="match status" value="1"/>
</dbReference>